<evidence type="ECO:0000313" key="11">
    <source>
        <dbReference type="Proteomes" id="UP000298381"/>
    </source>
</evidence>
<keyword evidence="8" id="KW-1003">Cell membrane</keyword>
<dbReference type="HAMAP" id="MF_00461">
    <property type="entry name" value="RsxC_RnfC"/>
    <property type="match status" value="1"/>
</dbReference>
<feature type="binding site" evidence="8">
    <location>
        <position position="370"/>
    </location>
    <ligand>
        <name>[4Fe-4S] cluster</name>
        <dbReference type="ChEBI" id="CHEBI:49883"/>
        <label>1</label>
    </ligand>
</feature>
<dbReference type="SUPFAM" id="SSF142019">
    <property type="entry name" value="Nqo1 FMN-binding domain-like"/>
    <property type="match status" value="1"/>
</dbReference>
<dbReference type="PROSITE" id="PS51379">
    <property type="entry name" value="4FE4S_FER_2"/>
    <property type="match status" value="2"/>
</dbReference>
<dbReference type="NCBIfam" id="TIGR01945">
    <property type="entry name" value="rnfC"/>
    <property type="match status" value="1"/>
</dbReference>
<evidence type="ECO:0000256" key="5">
    <source>
        <dbReference type="ARBA" id="ARBA00022982"/>
    </source>
</evidence>
<proteinExistence type="inferred from homology"/>
<reference evidence="10 11" key="1">
    <citation type="submission" date="2019-03" db="EMBL/GenBank/DDBJ databases">
        <title>Draft genome sequence data and analysis of a Fermenting Bacterium, Soehngenia longevitae strain 1933PT, isolated from petroleum reservoir in Azerbaijan.</title>
        <authorList>
            <person name="Grouzdev D.S."/>
            <person name="Bidzhieva S.K."/>
            <person name="Sokolova D.S."/>
            <person name="Tourova T.P."/>
            <person name="Poltaraus A.B."/>
            <person name="Nazina T.N."/>
        </authorList>
    </citation>
    <scope>NUCLEOTIDE SEQUENCE [LARGE SCALE GENOMIC DNA]</scope>
    <source>
        <strain evidence="10 11">1933P</strain>
    </source>
</reference>
<evidence type="ECO:0000256" key="6">
    <source>
        <dbReference type="ARBA" id="ARBA00023004"/>
    </source>
</evidence>
<evidence type="ECO:0000313" key="10">
    <source>
        <dbReference type="EMBL" id="TFZ40006.1"/>
    </source>
</evidence>
<feature type="binding site" evidence="8">
    <location>
        <position position="409"/>
    </location>
    <ligand>
        <name>[4Fe-4S] cluster</name>
        <dbReference type="ChEBI" id="CHEBI:49883"/>
        <label>2</label>
    </ligand>
</feature>
<dbReference type="Gene3D" id="3.30.70.20">
    <property type="match status" value="1"/>
</dbReference>
<evidence type="ECO:0000259" key="9">
    <source>
        <dbReference type="PROSITE" id="PS51379"/>
    </source>
</evidence>
<comment type="subcellular location">
    <subcellularLocation>
        <location evidence="8">Cell membrane</location>
        <topology evidence="8">Peripheral membrane protein</topology>
    </subcellularLocation>
</comment>
<evidence type="ECO:0000256" key="3">
    <source>
        <dbReference type="ARBA" id="ARBA00022723"/>
    </source>
</evidence>
<dbReference type="Pfam" id="PF13237">
    <property type="entry name" value="Fer4_10"/>
    <property type="match status" value="1"/>
</dbReference>
<dbReference type="RefSeq" id="WP_135271078.1">
    <property type="nucleotide sequence ID" value="NZ_SRIB01000007.1"/>
</dbReference>
<dbReference type="OrthoDB" id="9767754at2"/>
<keyword evidence="8" id="KW-1278">Translocase</keyword>
<dbReference type="Gene3D" id="3.40.50.11540">
    <property type="entry name" value="NADH-ubiquinone oxidoreductase 51kDa subunit"/>
    <property type="match status" value="1"/>
</dbReference>
<dbReference type="InterPro" id="IPR037225">
    <property type="entry name" value="Nuo51_FMN-bd_sf"/>
</dbReference>
<evidence type="ECO:0000256" key="2">
    <source>
        <dbReference type="ARBA" id="ARBA00022485"/>
    </source>
</evidence>
<dbReference type="SUPFAM" id="SSF46548">
    <property type="entry name" value="alpha-helical ferredoxin"/>
    <property type="match status" value="1"/>
</dbReference>
<dbReference type="InterPro" id="IPR010208">
    <property type="entry name" value="Ion_transpt_RnfC/RsxC"/>
</dbReference>
<dbReference type="PROSITE" id="PS00198">
    <property type="entry name" value="4FE4S_FER_1"/>
    <property type="match status" value="2"/>
</dbReference>
<dbReference type="EC" id="7.-.-.-" evidence="8"/>
<dbReference type="InterPro" id="IPR026902">
    <property type="entry name" value="RnfC_N"/>
</dbReference>
<dbReference type="GO" id="GO:0051539">
    <property type="term" value="F:4 iron, 4 sulfur cluster binding"/>
    <property type="evidence" value="ECO:0007669"/>
    <property type="project" value="UniProtKB-KW"/>
</dbReference>
<keyword evidence="4 8" id="KW-0677">Repeat</keyword>
<feature type="binding site" evidence="8">
    <location>
        <position position="373"/>
    </location>
    <ligand>
        <name>[4Fe-4S] cluster</name>
        <dbReference type="ChEBI" id="CHEBI:49883"/>
        <label>1</label>
    </ligand>
</feature>
<keyword evidence="5 8" id="KW-0249">Electron transport</keyword>
<feature type="binding site" evidence="8">
    <location>
        <position position="367"/>
    </location>
    <ligand>
        <name>[4Fe-4S] cluster</name>
        <dbReference type="ChEBI" id="CHEBI:49883"/>
        <label>1</label>
    </ligand>
</feature>
<dbReference type="InterPro" id="IPR017896">
    <property type="entry name" value="4Fe4S_Fe-S-bd"/>
</dbReference>
<dbReference type="Pfam" id="PF13375">
    <property type="entry name" value="RnfC_N"/>
    <property type="match status" value="1"/>
</dbReference>
<evidence type="ECO:0000256" key="7">
    <source>
        <dbReference type="ARBA" id="ARBA00023014"/>
    </source>
</evidence>
<dbReference type="Gene3D" id="3.10.20.600">
    <property type="match status" value="1"/>
</dbReference>
<dbReference type="Pfam" id="PF01512">
    <property type="entry name" value="Complex1_51K"/>
    <property type="match status" value="1"/>
</dbReference>
<dbReference type="AlphaFoldDB" id="A0A4Z0D4R5"/>
<dbReference type="Pfam" id="PF10531">
    <property type="entry name" value="SLBB"/>
    <property type="match status" value="1"/>
</dbReference>
<comment type="function">
    <text evidence="8">Part of a membrane-bound complex that couples electron transfer with translocation of ions across the membrane.</text>
</comment>
<feature type="domain" description="4Fe-4S ferredoxin-type" evidence="9">
    <location>
        <begin position="355"/>
        <end position="389"/>
    </location>
</feature>
<gene>
    <name evidence="10" type="primary">rsxC</name>
    <name evidence="8" type="synonym">rnfC</name>
    <name evidence="10" type="ORF">E4100_05745</name>
</gene>
<dbReference type="GO" id="GO:0005886">
    <property type="term" value="C:plasma membrane"/>
    <property type="evidence" value="ECO:0007669"/>
    <property type="project" value="UniProtKB-SubCell"/>
</dbReference>
<feature type="binding site" evidence="8">
    <location>
        <position position="406"/>
    </location>
    <ligand>
        <name>[4Fe-4S] cluster</name>
        <dbReference type="ChEBI" id="CHEBI:49883"/>
        <label>2</label>
    </ligand>
</feature>
<keyword evidence="1 8" id="KW-0813">Transport</keyword>
<feature type="domain" description="4Fe-4S ferredoxin-type" evidence="9">
    <location>
        <begin position="397"/>
        <end position="426"/>
    </location>
</feature>
<comment type="similarity">
    <text evidence="8">Belongs to the 4Fe4S bacterial-type ferredoxin family. RnfC subfamily.</text>
</comment>
<dbReference type="GO" id="GO:0022900">
    <property type="term" value="P:electron transport chain"/>
    <property type="evidence" value="ECO:0007669"/>
    <property type="project" value="UniProtKB-UniRule"/>
</dbReference>
<dbReference type="InterPro" id="IPR019554">
    <property type="entry name" value="Soluble_ligand-bd"/>
</dbReference>
<dbReference type="InterPro" id="IPR011538">
    <property type="entry name" value="Nuo51_FMN-bd"/>
</dbReference>
<feature type="binding site" evidence="8">
    <location>
        <position position="377"/>
    </location>
    <ligand>
        <name>[4Fe-4S] cluster</name>
        <dbReference type="ChEBI" id="CHEBI:49883"/>
        <label>2</label>
    </ligand>
</feature>
<keyword evidence="3 8" id="KW-0479">Metal-binding</keyword>
<keyword evidence="8" id="KW-0472">Membrane</keyword>
<organism evidence="10 11">
    <name type="scientific">Soehngenia longivitae</name>
    <dbReference type="NCBI Taxonomy" id="2562294"/>
    <lineage>
        <taxon>Bacteria</taxon>
        <taxon>Bacillati</taxon>
        <taxon>Bacillota</taxon>
        <taxon>Tissierellia</taxon>
        <taxon>Tissierellales</taxon>
        <taxon>Tissierellaceae</taxon>
        <taxon>Soehngenia</taxon>
    </lineage>
</organism>
<dbReference type="GO" id="GO:0009055">
    <property type="term" value="F:electron transfer activity"/>
    <property type="evidence" value="ECO:0007669"/>
    <property type="project" value="InterPro"/>
</dbReference>
<dbReference type="NCBIfam" id="NF003454">
    <property type="entry name" value="PRK05035.1"/>
    <property type="match status" value="1"/>
</dbReference>
<sequence length="440" mass="47531">MDFGKLTFKGGVTVPEHKELTCNNPIEVFKSPKIVYIPLHQHTGAPCEPTVAVGDVVKIGQKIGSSDAFVSASIHSSVSGIVKELSTIYAPNGIKTKCVVIENDGKDEMLEDIKERKLENLNQETIITLLKEMGIVGMGGASFPTHVKYSPPKDKKIDVLIVNGAECEPYITADHRLMLEYTSDIISGIKVAMKSLNVEKAYIGIEDNKQDAIEALKRELGSETKIVVASLKTKYPQGDEKRIINAITGRKVPLGGLPMDVGCVVSNVATIKAISDAVLKGKPLYERVVTVTGAVNNPKNLLVKIGTPIENLIEACGGFKDKPGKIIVGGPMMGIAQFSLKAPIAKGSNAIIVKSIDEIKNEEVYPCIKCGKCIDVCPSRLEPLYLSSYSLKNNYGKCDELNALACVECGACSYICPAKRPLAESIKKAKREITAKRKKS</sequence>
<keyword evidence="6 8" id="KW-0408">Iron</keyword>
<keyword evidence="2 8" id="KW-0004">4Fe-4S</keyword>
<feature type="binding site" evidence="8">
    <location>
        <position position="416"/>
    </location>
    <ligand>
        <name>[4Fe-4S] cluster</name>
        <dbReference type="ChEBI" id="CHEBI:49883"/>
        <label>1</label>
    </ligand>
</feature>
<dbReference type="PANTHER" id="PTHR43034:SF2">
    <property type="entry name" value="ION-TRANSLOCATING OXIDOREDUCTASE COMPLEX SUBUNIT C"/>
    <property type="match status" value="1"/>
</dbReference>
<dbReference type="Proteomes" id="UP000298381">
    <property type="component" value="Unassembled WGS sequence"/>
</dbReference>
<accession>A0A4Z0D4R5</accession>
<keyword evidence="11" id="KW-1185">Reference proteome</keyword>
<keyword evidence="7 8" id="KW-0411">Iron-sulfur</keyword>
<comment type="caution">
    <text evidence="10">The sequence shown here is derived from an EMBL/GenBank/DDBJ whole genome shotgun (WGS) entry which is preliminary data.</text>
</comment>
<comment type="subunit">
    <text evidence="8">The complex is composed of six subunits: RnfA, RnfB, RnfC, RnfD, RnfE and RnfG.</text>
</comment>
<dbReference type="GO" id="GO:0046872">
    <property type="term" value="F:metal ion binding"/>
    <property type="evidence" value="ECO:0007669"/>
    <property type="project" value="UniProtKB-KW"/>
</dbReference>
<evidence type="ECO:0000256" key="4">
    <source>
        <dbReference type="ARBA" id="ARBA00022737"/>
    </source>
</evidence>
<dbReference type="InterPro" id="IPR017900">
    <property type="entry name" value="4Fe4S_Fe_S_CS"/>
</dbReference>
<protein>
    <recommendedName>
        <fullName evidence="8">Ion-translocating oxidoreductase complex subunit C</fullName>
        <ecNumber evidence="8">7.-.-.-</ecNumber>
    </recommendedName>
    <alternativeName>
        <fullName evidence="8">Rnf electron transport complex subunit C</fullName>
    </alternativeName>
</protein>
<feature type="binding site" evidence="8">
    <location>
        <position position="412"/>
    </location>
    <ligand>
        <name>[4Fe-4S] cluster</name>
        <dbReference type="ChEBI" id="CHEBI:49883"/>
        <label>2</label>
    </ligand>
</feature>
<name>A0A4Z0D4R5_9FIRM</name>
<evidence type="ECO:0000256" key="1">
    <source>
        <dbReference type="ARBA" id="ARBA00022448"/>
    </source>
</evidence>
<dbReference type="EMBL" id="SRIB01000007">
    <property type="protein sequence ID" value="TFZ40006.1"/>
    <property type="molecule type" value="Genomic_DNA"/>
</dbReference>
<comment type="cofactor">
    <cofactor evidence="8">
        <name>[4Fe-4S] cluster</name>
        <dbReference type="ChEBI" id="CHEBI:49883"/>
    </cofactor>
    <text evidence="8">Binds 2 [4Fe-4S] clusters per subunit.</text>
</comment>
<dbReference type="PANTHER" id="PTHR43034">
    <property type="entry name" value="ION-TRANSLOCATING OXIDOREDUCTASE COMPLEX SUBUNIT C"/>
    <property type="match status" value="1"/>
</dbReference>
<evidence type="ECO:0000256" key="8">
    <source>
        <dbReference type="HAMAP-Rule" id="MF_00461"/>
    </source>
</evidence>